<evidence type="ECO:0000256" key="1">
    <source>
        <dbReference type="ARBA" id="ARBA00004651"/>
    </source>
</evidence>
<protein>
    <submittedName>
        <fullName evidence="8">DUF3817 domain-containing protein</fullName>
    </submittedName>
</protein>
<dbReference type="GO" id="GO:0005886">
    <property type="term" value="C:plasma membrane"/>
    <property type="evidence" value="ECO:0007669"/>
    <property type="project" value="UniProtKB-SubCell"/>
</dbReference>
<dbReference type="RefSeq" id="WP_136453839.1">
    <property type="nucleotide sequence ID" value="NZ_SSWH01000005.1"/>
</dbReference>
<keyword evidence="4 6" id="KW-1133">Transmembrane helix</keyword>
<comment type="caution">
    <text evidence="8">The sequence shown here is derived from an EMBL/GenBank/DDBJ whole genome shotgun (WGS) entry which is preliminary data.</text>
</comment>
<evidence type="ECO:0000256" key="3">
    <source>
        <dbReference type="ARBA" id="ARBA00022692"/>
    </source>
</evidence>
<keyword evidence="9" id="KW-1185">Reference proteome</keyword>
<dbReference type="Pfam" id="PF12823">
    <property type="entry name" value="DUF3817"/>
    <property type="match status" value="1"/>
</dbReference>
<feature type="transmembrane region" description="Helical" evidence="6">
    <location>
        <begin position="6"/>
        <end position="30"/>
    </location>
</feature>
<dbReference type="Proteomes" id="UP000305233">
    <property type="component" value="Unassembled WGS sequence"/>
</dbReference>
<dbReference type="PANTHER" id="PTHR40077">
    <property type="entry name" value="MEMBRANE PROTEIN-RELATED"/>
    <property type="match status" value="1"/>
</dbReference>
<evidence type="ECO:0000259" key="7">
    <source>
        <dbReference type="Pfam" id="PF12823"/>
    </source>
</evidence>
<evidence type="ECO:0000313" key="8">
    <source>
        <dbReference type="EMBL" id="THJ66738.1"/>
    </source>
</evidence>
<dbReference type="AlphaFoldDB" id="A0A4S5E5G6"/>
<dbReference type="EMBL" id="SSWH01000005">
    <property type="protein sequence ID" value="THJ66738.1"/>
    <property type="molecule type" value="Genomic_DNA"/>
</dbReference>
<evidence type="ECO:0000256" key="2">
    <source>
        <dbReference type="ARBA" id="ARBA00022475"/>
    </source>
</evidence>
<evidence type="ECO:0000256" key="5">
    <source>
        <dbReference type="ARBA" id="ARBA00023136"/>
    </source>
</evidence>
<dbReference type="InterPro" id="IPR023845">
    <property type="entry name" value="DUF3817_TM"/>
</dbReference>
<evidence type="ECO:0000313" key="9">
    <source>
        <dbReference type="Proteomes" id="UP000305233"/>
    </source>
</evidence>
<proteinExistence type="predicted"/>
<comment type="subcellular location">
    <subcellularLocation>
        <location evidence="1">Cell membrane</location>
        <topology evidence="1">Multi-pass membrane protein</topology>
    </subcellularLocation>
</comment>
<evidence type="ECO:0000256" key="4">
    <source>
        <dbReference type="ARBA" id="ARBA00022989"/>
    </source>
</evidence>
<name>A0A4S5E5G6_9MICC</name>
<accession>A0A4S5E5G6</accession>
<organism evidence="8 9">
    <name type="scientific">Arthrobacter echini</name>
    <dbReference type="NCBI Taxonomy" id="1529066"/>
    <lineage>
        <taxon>Bacteria</taxon>
        <taxon>Bacillati</taxon>
        <taxon>Actinomycetota</taxon>
        <taxon>Actinomycetes</taxon>
        <taxon>Micrococcales</taxon>
        <taxon>Micrococcaceae</taxon>
        <taxon>Arthrobacter</taxon>
    </lineage>
</organism>
<dbReference type="PANTHER" id="PTHR40077:SF1">
    <property type="entry name" value="MEMBRANE PROTEIN"/>
    <property type="match status" value="1"/>
</dbReference>
<evidence type="ECO:0000256" key="6">
    <source>
        <dbReference type="SAM" id="Phobius"/>
    </source>
</evidence>
<keyword evidence="5 6" id="KW-0472">Membrane</keyword>
<keyword evidence="3 6" id="KW-0812">Transmembrane</keyword>
<gene>
    <name evidence="8" type="ORF">E8P82_07295</name>
</gene>
<sequence length="156" mass="17015">MNPRTLFRSVAVAEVVTWSFLLLGMFLKYVTRTTEALVPPAGSVHGFVFLCFVVTTVFVWVNQRWSASTGLLGLVSAVIPFATIPFERWIERRGLLSGSWRLGPGAETPTTLPEKLQAWVLRSPFVALLVAVVGVAVVFTVLLMLGPPGSWGAGER</sequence>
<reference evidence="8 9" key="1">
    <citation type="submission" date="2019-04" db="EMBL/GenBank/DDBJ databases">
        <authorList>
            <person name="Liu Q."/>
            <person name="Xin Y.-H."/>
        </authorList>
    </citation>
    <scope>NUCLEOTIDE SEQUENCE [LARGE SCALE GENOMIC DNA]</scope>
    <source>
        <strain evidence="8 9">AM23</strain>
    </source>
</reference>
<feature type="transmembrane region" description="Helical" evidence="6">
    <location>
        <begin position="42"/>
        <end position="61"/>
    </location>
</feature>
<feature type="transmembrane region" description="Helical" evidence="6">
    <location>
        <begin position="125"/>
        <end position="146"/>
    </location>
</feature>
<dbReference type="NCBIfam" id="TIGR03954">
    <property type="entry name" value="integ_memb_HG"/>
    <property type="match status" value="1"/>
</dbReference>
<keyword evidence="2" id="KW-1003">Cell membrane</keyword>
<dbReference type="OrthoDB" id="3396203at2"/>
<feature type="domain" description="DUF3817" evidence="7">
    <location>
        <begin position="5"/>
        <end position="92"/>
    </location>
</feature>